<dbReference type="EMBL" id="KZ994051">
    <property type="protein sequence ID" value="RKO93979.1"/>
    <property type="molecule type" value="Genomic_DNA"/>
</dbReference>
<accession>A0A4P9WLR3</accession>
<reference evidence="2" key="1">
    <citation type="journal article" date="2018" name="Nat. Microbiol.">
        <title>Leveraging single-cell genomics to expand the fungal tree of life.</title>
        <authorList>
            <person name="Ahrendt S.R."/>
            <person name="Quandt C.A."/>
            <person name="Ciobanu D."/>
            <person name="Clum A."/>
            <person name="Salamov A."/>
            <person name="Andreopoulos B."/>
            <person name="Cheng J.F."/>
            <person name="Woyke T."/>
            <person name="Pelin A."/>
            <person name="Henrissat B."/>
            <person name="Reynolds N.K."/>
            <person name="Benny G.L."/>
            <person name="Smith M.E."/>
            <person name="James T.Y."/>
            <person name="Grigoriev I.V."/>
        </authorList>
    </citation>
    <scope>NUCLEOTIDE SEQUENCE [LARGE SCALE GENOMIC DNA]</scope>
</reference>
<protein>
    <submittedName>
        <fullName evidence="1">Uncharacterized protein</fullName>
    </submittedName>
</protein>
<organism evidence="1 2">
    <name type="scientific">Blyttiomyces helicus</name>
    <dbReference type="NCBI Taxonomy" id="388810"/>
    <lineage>
        <taxon>Eukaryota</taxon>
        <taxon>Fungi</taxon>
        <taxon>Fungi incertae sedis</taxon>
        <taxon>Chytridiomycota</taxon>
        <taxon>Chytridiomycota incertae sedis</taxon>
        <taxon>Chytridiomycetes</taxon>
        <taxon>Chytridiomycetes incertae sedis</taxon>
        <taxon>Blyttiomyces</taxon>
    </lineage>
</organism>
<gene>
    <name evidence="1" type="ORF">BDK51DRAFT_29878</name>
</gene>
<proteinExistence type="predicted"/>
<keyword evidence="2" id="KW-1185">Reference proteome</keyword>
<dbReference type="AlphaFoldDB" id="A0A4P9WLR3"/>
<sequence length="294" mass="32797">MDARLRPNPGGITVDVCVQNVAGDNPDYFYRETSGLSIANPPRFPAVTPIRSDAGQPRCSWASVGEWNYWSTLRGWEWGGSLQFCGEGREVNRERGDGVRLSEEYFGESGSNEDLFEDGVRGRWLGWGRRRGVRWGAGILGGEDGVVWLAWAAEIGGNGLAGPLRRGQWVLLPLGRGGRSGGRIGELVAADSRTQLTRIDYVAAERSPEFNMTKRRRLSAPNRDIMGRKGRTYMQEDRKMYLVQTLRSRDCANLSEMRAFRALPGKWGLERILLQSSIKVKELGVSDGEKRMGD</sequence>
<name>A0A4P9WLR3_9FUNG</name>
<evidence type="ECO:0000313" key="2">
    <source>
        <dbReference type="Proteomes" id="UP000269721"/>
    </source>
</evidence>
<dbReference type="Proteomes" id="UP000269721">
    <property type="component" value="Unassembled WGS sequence"/>
</dbReference>
<evidence type="ECO:0000313" key="1">
    <source>
        <dbReference type="EMBL" id="RKO93979.1"/>
    </source>
</evidence>